<comment type="caution">
    <text evidence="3">The sequence shown here is derived from an EMBL/GenBank/DDBJ whole genome shotgun (WGS) entry which is preliminary data.</text>
</comment>
<feature type="compositionally biased region" description="Pro residues" evidence="1">
    <location>
        <begin position="312"/>
        <end position="321"/>
    </location>
</feature>
<feature type="region of interest" description="Disordered" evidence="1">
    <location>
        <begin position="187"/>
        <end position="272"/>
    </location>
</feature>
<dbReference type="PROSITE" id="PS50006">
    <property type="entry name" value="FHA_DOMAIN"/>
    <property type="match status" value="1"/>
</dbReference>
<evidence type="ECO:0000313" key="3">
    <source>
        <dbReference type="EMBL" id="MBB6091958.1"/>
    </source>
</evidence>
<protein>
    <submittedName>
        <fullName evidence="3">Type VI secretion system FHA domain protein</fullName>
    </submittedName>
</protein>
<feature type="region of interest" description="Disordered" evidence="1">
    <location>
        <begin position="298"/>
        <end position="322"/>
    </location>
</feature>
<dbReference type="SMART" id="SM00240">
    <property type="entry name" value="FHA"/>
    <property type="match status" value="1"/>
</dbReference>
<gene>
    <name evidence="3" type="ORF">HNQ60_000804</name>
</gene>
<dbReference type="CDD" id="cd00060">
    <property type="entry name" value="FHA"/>
    <property type="match status" value="1"/>
</dbReference>
<name>A0A841HI86_9GAMM</name>
<dbReference type="InterPro" id="IPR017735">
    <property type="entry name" value="T6SS_FHA"/>
</dbReference>
<dbReference type="NCBIfam" id="TIGR03354">
    <property type="entry name" value="VI_FHA"/>
    <property type="match status" value="1"/>
</dbReference>
<feature type="compositionally biased region" description="Polar residues" evidence="1">
    <location>
        <begin position="216"/>
        <end position="226"/>
    </location>
</feature>
<dbReference type="EMBL" id="JACHHZ010000001">
    <property type="protein sequence ID" value="MBB6091958.1"/>
    <property type="molecule type" value="Genomic_DNA"/>
</dbReference>
<reference evidence="3 4" key="1">
    <citation type="submission" date="2020-08" db="EMBL/GenBank/DDBJ databases">
        <title>Genomic Encyclopedia of Type Strains, Phase IV (KMG-IV): sequencing the most valuable type-strain genomes for metagenomic binning, comparative biology and taxonomic classification.</title>
        <authorList>
            <person name="Goeker M."/>
        </authorList>
    </citation>
    <scope>NUCLEOTIDE SEQUENCE [LARGE SCALE GENOMIC DNA]</scope>
    <source>
        <strain evidence="3 4">DSM 26723</strain>
    </source>
</reference>
<evidence type="ECO:0000313" key="4">
    <source>
        <dbReference type="Proteomes" id="UP000588068"/>
    </source>
</evidence>
<evidence type="ECO:0000259" key="2">
    <source>
        <dbReference type="PROSITE" id="PS50006"/>
    </source>
</evidence>
<sequence length="555" mass="59441">MQLTLEVISPNGDLLGSNRRKVVGPEGAQIGRSKESDWVINDQYISRIHARVRYVNGAFYIEGLGRNPLAINDPEQTIPNNEPNLLRNGDRFFLDQYEIKVTMSGGSAAAGLIPDDPFSPGAGAGSASAAVPHSWSAGGGSLDLNINDGTAEADSNLDPLALLGGSAPKQPVVAPVNLSQRSVLEDSFSAPTPVAAPPPSPTPKAAGGGGRIPDSWENSSGFTQMGQQPAAPPPPPPVRRPAPPTAQRTAAAPAPVSEPKRTDDSIPDTWDKGRTRIETAGSATEKLPPIAQFVQDAAETQKTAHLGQKPRIPTPAAPPPVSHTVRRPVEEALPIAPAVAPPPVRAPMEPAAAGQGSVDLEELLRAAGVPASQMSPEMARELGQVVRIVVQGLMEVLQSRAEIKSQLRMSMTRMQPTENNPLKFSPNVEAALHTLLVERNRGYLPTVRAFQEALTDIRNHQIAVLSGIRTAYNSMIEQFDPEKIDEEVERQSKRGGLLNLGGKGGKFRDQYVEQFQSIANDPDESFKRLFGEYFAQAYEEQMDRLKAASRTSGGQ</sequence>
<evidence type="ECO:0000256" key="1">
    <source>
        <dbReference type="SAM" id="MobiDB-lite"/>
    </source>
</evidence>
<dbReference type="InterPro" id="IPR000253">
    <property type="entry name" value="FHA_dom"/>
</dbReference>
<dbReference type="Pfam" id="PF00498">
    <property type="entry name" value="FHA"/>
    <property type="match status" value="1"/>
</dbReference>
<dbReference type="Proteomes" id="UP000588068">
    <property type="component" value="Unassembled WGS sequence"/>
</dbReference>
<feature type="compositionally biased region" description="Pro residues" evidence="1">
    <location>
        <begin position="230"/>
        <end position="244"/>
    </location>
</feature>
<dbReference type="SUPFAM" id="SSF49879">
    <property type="entry name" value="SMAD/FHA domain"/>
    <property type="match status" value="1"/>
</dbReference>
<proteinExistence type="predicted"/>
<feature type="domain" description="FHA" evidence="2">
    <location>
        <begin position="28"/>
        <end position="76"/>
    </location>
</feature>
<keyword evidence="4" id="KW-1185">Reference proteome</keyword>
<accession>A0A841HI86</accession>
<dbReference type="InterPro" id="IPR046883">
    <property type="entry name" value="T6SS_FHA_C"/>
</dbReference>
<organism evidence="3 4">
    <name type="scientific">Povalibacter uvarum</name>
    <dbReference type="NCBI Taxonomy" id="732238"/>
    <lineage>
        <taxon>Bacteria</taxon>
        <taxon>Pseudomonadati</taxon>
        <taxon>Pseudomonadota</taxon>
        <taxon>Gammaproteobacteria</taxon>
        <taxon>Steroidobacterales</taxon>
        <taxon>Steroidobacteraceae</taxon>
        <taxon>Povalibacter</taxon>
    </lineage>
</organism>
<feature type="compositionally biased region" description="Basic and acidic residues" evidence="1">
    <location>
        <begin position="258"/>
        <end position="272"/>
    </location>
</feature>
<dbReference type="RefSeq" id="WP_184329721.1">
    <property type="nucleotide sequence ID" value="NZ_JACHHZ010000001.1"/>
</dbReference>
<dbReference type="InterPro" id="IPR008984">
    <property type="entry name" value="SMAD_FHA_dom_sf"/>
</dbReference>
<dbReference type="AlphaFoldDB" id="A0A841HI86"/>
<dbReference type="Gene3D" id="2.60.200.20">
    <property type="match status" value="1"/>
</dbReference>
<feature type="compositionally biased region" description="Low complexity" evidence="1">
    <location>
        <begin position="245"/>
        <end position="255"/>
    </location>
</feature>
<dbReference type="Pfam" id="PF20232">
    <property type="entry name" value="T6SS_FHA_C"/>
    <property type="match status" value="1"/>
</dbReference>